<evidence type="ECO:0000313" key="2">
    <source>
        <dbReference type="Proteomes" id="UP000273083"/>
    </source>
</evidence>
<dbReference type="InterPro" id="IPR006439">
    <property type="entry name" value="HAD-SF_hydro_IA"/>
</dbReference>
<dbReference type="NCBIfam" id="TIGR01509">
    <property type="entry name" value="HAD-SF-IA-v3"/>
    <property type="match status" value="1"/>
</dbReference>
<organism evidence="1 2">
    <name type="scientific">Mobilisporobacter senegalensis</name>
    <dbReference type="NCBI Taxonomy" id="1329262"/>
    <lineage>
        <taxon>Bacteria</taxon>
        <taxon>Bacillati</taxon>
        <taxon>Bacillota</taxon>
        <taxon>Clostridia</taxon>
        <taxon>Lachnospirales</taxon>
        <taxon>Lachnospiraceae</taxon>
        <taxon>Mobilisporobacter</taxon>
    </lineage>
</organism>
<dbReference type="Pfam" id="PF00702">
    <property type="entry name" value="Hydrolase"/>
    <property type="match status" value="1"/>
</dbReference>
<comment type="caution">
    <text evidence="1">The sequence shown here is derived from an EMBL/GenBank/DDBJ whole genome shotgun (WGS) entry which is preliminary data.</text>
</comment>
<dbReference type="CDD" id="cd02603">
    <property type="entry name" value="HAD_sEH-N_like"/>
    <property type="match status" value="1"/>
</dbReference>
<reference evidence="1 2" key="1">
    <citation type="submission" date="2018-11" db="EMBL/GenBank/DDBJ databases">
        <title>Genomic Encyclopedia of Type Strains, Phase IV (KMG-IV): sequencing the most valuable type-strain genomes for metagenomic binning, comparative biology and taxonomic classification.</title>
        <authorList>
            <person name="Goeker M."/>
        </authorList>
    </citation>
    <scope>NUCLEOTIDE SEQUENCE [LARGE SCALE GENOMIC DNA]</scope>
    <source>
        <strain evidence="1 2">DSM 26537</strain>
    </source>
</reference>
<name>A0A3N1XXQ4_9FIRM</name>
<dbReference type="PANTHER" id="PTHR43611">
    <property type="entry name" value="ALPHA-D-GLUCOSE 1-PHOSPHATE PHOSPHATASE"/>
    <property type="match status" value="1"/>
</dbReference>
<dbReference type="PANTHER" id="PTHR43611:SF3">
    <property type="entry name" value="FLAVIN MONONUCLEOTIDE HYDROLASE 1, CHLOROPLATIC"/>
    <property type="match status" value="1"/>
</dbReference>
<dbReference type="SFLD" id="SFLDS00003">
    <property type="entry name" value="Haloacid_Dehalogenase"/>
    <property type="match status" value="1"/>
</dbReference>
<dbReference type="PRINTS" id="PR00413">
    <property type="entry name" value="HADHALOGNASE"/>
</dbReference>
<proteinExistence type="predicted"/>
<dbReference type="Gene3D" id="3.40.50.1000">
    <property type="entry name" value="HAD superfamily/HAD-like"/>
    <property type="match status" value="1"/>
</dbReference>
<dbReference type="RefSeq" id="WP_123607495.1">
    <property type="nucleotide sequence ID" value="NZ_RJVG01000001.1"/>
</dbReference>
<dbReference type="EMBL" id="RJVG01000001">
    <property type="protein sequence ID" value="ROR31386.1"/>
    <property type="molecule type" value="Genomic_DNA"/>
</dbReference>
<dbReference type="AlphaFoldDB" id="A0A3N1XXQ4"/>
<keyword evidence="1" id="KW-0378">Hydrolase</keyword>
<dbReference type="SFLD" id="SFLDG01129">
    <property type="entry name" value="C1.5:_HAD__Beta-PGM__Phosphata"/>
    <property type="match status" value="1"/>
</dbReference>
<accession>A0A3N1XXQ4</accession>
<dbReference type="SUPFAM" id="SSF56784">
    <property type="entry name" value="HAD-like"/>
    <property type="match status" value="1"/>
</dbReference>
<dbReference type="InterPro" id="IPR023214">
    <property type="entry name" value="HAD_sf"/>
</dbReference>
<dbReference type="Proteomes" id="UP000273083">
    <property type="component" value="Unassembled WGS sequence"/>
</dbReference>
<evidence type="ECO:0000313" key="1">
    <source>
        <dbReference type="EMBL" id="ROR31386.1"/>
    </source>
</evidence>
<protein>
    <submittedName>
        <fullName evidence="1">Putative hydrolase of the HAD superfamily</fullName>
    </submittedName>
</protein>
<dbReference type="InterPro" id="IPR036412">
    <property type="entry name" value="HAD-like_sf"/>
</dbReference>
<gene>
    <name evidence="1" type="ORF">EDD66_1012</name>
</gene>
<dbReference type="GO" id="GO:0016787">
    <property type="term" value="F:hydrolase activity"/>
    <property type="evidence" value="ECO:0007669"/>
    <property type="project" value="UniProtKB-KW"/>
</dbReference>
<dbReference type="InterPro" id="IPR023198">
    <property type="entry name" value="PGP-like_dom2"/>
</dbReference>
<dbReference type="OrthoDB" id="9797415at2"/>
<sequence>MINTIILDIGQVLADFCWKEYLEECGYDKETRERISKATVLGEYWGEQDRGILSTHELIQLCASKDPGMKQEITKLFEDVSKLVVEYDYSEDFVKGLKANGYKVYLLSNFGTNYETLKESFRFYPYVDGGVISYEVKQIKPEPEIYQSLIKKYDIDPQEAVFLDDREDNLESAKELGFHTVKVEKFEKAVEDLRELGVKI</sequence>
<keyword evidence="2" id="KW-1185">Reference proteome</keyword>
<dbReference type="Gene3D" id="1.10.150.240">
    <property type="entry name" value="Putative phosphatase, domain 2"/>
    <property type="match status" value="1"/>
</dbReference>